<dbReference type="PIRSF" id="PIRSF006324">
    <property type="entry name" value="LeuE"/>
    <property type="match status" value="1"/>
</dbReference>
<evidence type="ECO:0000256" key="5">
    <source>
        <dbReference type="ARBA" id="ARBA00023136"/>
    </source>
</evidence>
<dbReference type="PANTHER" id="PTHR30086">
    <property type="entry name" value="ARGININE EXPORTER PROTEIN ARGO"/>
    <property type="match status" value="1"/>
</dbReference>
<keyword evidence="3 6" id="KW-0812">Transmembrane</keyword>
<keyword evidence="5 6" id="KW-0472">Membrane</keyword>
<dbReference type="GO" id="GO:0005886">
    <property type="term" value="C:plasma membrane"/>
    <property type="evidence" value="ECO:0007669"/>
    <property type="project" value="UniProtKB-SubCell"/>
</dbReference>
<feature type="transmembrane region" description="Helical" evidence="6">
    <location>
        <begin position="6"/>
        <end position="27"/>
    </location>
</feature>
<dbReference type="PANTHER" id="PTHR30086:SF20">
    <property type="entry name" value="ARGININE EXPORTER PROTEIN ARGO-RELATED"/>
    <property type="match status" value="1"/>
</dbReference>
<keyword evidence="2" id="KW-1003">Cell membrane</keyword>
<evidence type="ECO:0000256" key="4">
    <source>
        <dbReference type="ARBA" id="ARBA00022989"/>
    </source>
</evidence>
<accession>M0QCQ7</accession>
<dbReference type="eggNOG" id="COG1280">
    <property type="taxonomic scope" value="Bacteria"/>
</dbReference>
<dbReference type="AlphaFoldDB" id="M0QCQ7"/>
<gene>
    <name evidence="7" type="ORF">GS4_02_00880</name>
</gene>
<feature type="transmembrane region" description="Helical" evidence="6">
    <location>
        <begin position="39"/>
        <end position="64"/>
    </location>
</feature>
<protein>
    <submittedName>
        <fullName evidence="7">Putative amino acid efflux protein</fullName>
    </submittedName>
</protein>
<name>M0QCQ7_9ACTN</name>
<keyword evidence="4 6" id="KW-1133">Transmembrane helix</keyword>
<evidence type="ECO:0000256" key="3">
    <source>
        <dbReference type="ARBA" id="ARBA00022692"/>
    </source>
</evidence>
<feature type="transmembrane region" description="Helical" evidence="6">
    <location>
        <begin position="187"/>
        <end position="212"/>
    </location>
</feature>
<evidence type="ECO:0000256" key="6">
    <source>
        <dbReference type="SAM" id="Phobius"/>
    </source>
</evidence>
<dbReference type="STRING" id="1223545.GS4_02_00880"/>
<proteinExistence type="predicted"/>
<dbReference type="InterPro" id="IPR001123">
    <property type="entry name" value="LeuE-type"/>
</dbReference>
<feature type="transmembrane region" description="Helical" evidence="6">
    <location>
        <begin position="109"/>
        <end position="130"/>
    </location>
</feature>
<evidence type="ECO:0000256" key="1">
    <source>
        <dbReference type="ARBA" id="ARBA00004651"/>
    </source>
</evidence>
<evidence type="ECO:0000256" key="2">
    <source>
        <dbReference type="ARBA" id="ARBA00022475"/>
    </source>
</evidence>
<comment type="caution">
    <text evidence="7">The sequence shown here is derived from an EMBL/GenBank/DDBJ whole genome shotgun (WGS) entry which is preliminary data.</text>
</comment>
<keyword evidence="8" id="KW-1185">Reference proteome</keyword>
<dbReference type="GO" id="GO:0015171">
    <property type="term" value="F:amino acid transmembrane transporter activity"/>
    <property type="evidence" value="ECO:0007669"/>
    <property type="project" value="TreeGrafter"/>
</dbReference>
<feature type="transmembrane region" description="Helical" evidence="6">
    <location>
        <begin position="70"/>
        <end position="88"/>
    </location>
</feature>
<evidence type="ECO:0000313" key="8">
    <source>
        <dbReference type="Proteomes" id="UP000011666"/>
    </source>
</evidence>
<evidence type="ECO:0000313" key="7">
    <source>
        <dbReference type="EMBL" id="GAC66378.1"/>
    </source>
</evidence>
<sequence>MTIGTYLGFVAATVAIAAVPGVDHMYLGAVALRDGRAAGLVGALGMAASMCVHTAVSVSGLGLVVANAPMVFTAIKIIGGLYLIYLAVSAWRSSPDDRAAVDPGSRRTFASAFLVNLTNPKIVIFFLAFLPQFVSSGSGSVTIQLTALGLTFLVIGLLIDACYVMLFGAAGSALGRRGIPTVCLSRVAALVYLVLGVGILVAAVVTAVAGAADF</sequence>
<feature type="transmembrane region" description="Helical" evidence="6">
    <location>
        <begin position="150"/>
        <end position="175"/>
    </location>
</feature>
<dbReference type="Pfam" id="PF01810">
    <property type="entry name" value="LysE"/>
    <property type="match status" value="1"/>
</dbReference>
<reference evidence="7 8" key="1">
    <citation type="submission" date="2013-01" db="EMBL/GenBank/DDBJ databases">
        <title>Whole genome shotgun sequence of Gordonia soli NBRC 108243.</title>
        <authorList>
            <person name="Isaki-Nakamura S."/>
            <person name="Hosoyama A."/>
            <person name="Tsuchikane K."/>
            <person name="Ando Y."/>
            <person name="Baba S."/>
            <person name="Ohji S."/>
            <person name="Hamada M."/>
            <person name="Tamura T."/>
            <person name="Yamazoe A."/>
            <person name="Yamazaki S."/>
            <person name="Fujita N."/>
        </authorList>
    </citation>
    <scope>NUCLEOTIDE SEQUENCE [LARGE SCALE GENOMIC DNA]</scope>
    <source>
        <strain evidence="7 8">NBRC 108243</strain>
    </source>
</reference>
<dbReference type="Proteomes" id="UP000011666">
    <property type="component" value="Unassembled WGS sequence"/>
</dbReference>
<comment type="subcellular location">
    <subcellularLocation>
        <location evidence="1">Cell membrane</location>
        <topology evidence="1">Multi-pass membrane protein</topology>
    </subcellularLocation>
</comment>
<dbReference type="EMBL" id="BANX01000002">
    <property type="protein sequence ID" value="GAC66378.1"/>
    <property type="molecule type" value="Genomic_DNA"/>
</dbReference>
<organism evidence="7 8">
    <name type="scientific">Gordonia soli NBRC 108243</name>
    <dbReference type="NCBI Taxonomy" id="1223545"/>
    <lineage>
        <taxon>Bacteria</taxon>
        <taxon>Bacillati</taxon>
        <taxon>Actinomycetota</taxon>
        <taxon>Actinomycetes</taxon>
        <taxon>Mycobacteriales</taxon>
        <taxon>Gordoniaceae</taxon>
        <taxon>Gordonia</taxon>
    </lineage>
</organism>